<evidence type="ECO:0000313" key="1">
    <source>
        <dbReference type="EMBL" id="OAP85282.1"/>
    </source>
</evidence>
<accession>A0A179B0R2</accession>
<comment type="caution">
    <text evidence="1">The sequence shown here is derived from an EMBL/GenBank/DDBJ whole genome shotgun (WGS) entry which is preliminary data.</text>
</comment>
<organism evidence="1 2">
    <name type="scientific">Peptidiphaga gingivicola</name>
    <dbReference type="NCBI Taxonomy" id="2741497"/>
    <lineage>
        <taxon>Bacteria</taxon>
        <taxon>Bacillati</taxon>
        <taxon>Actinomycetota</taxon>
        <taxon>Actinomycetes</taxon>
        <taxon>Actinomycetales</taxon>
        <taxon>Actinomycetaceae</taxon>
        <taxon>Peptidiphaga</taxon>
    </lineage>
</organism>
<dbReference type="Proteomes" id="UP000078368">
    <property type="component" value="Unassembled WGS sequence"/>
</dbReference>
<dbReference type="EMBL" id="LVZK01000003">
    <property type="protein sequence ID" value="OAP85282.1"/>
    <property type="molecule type" value="Genomic_DNA"/>
</dbReference>
<dbReference type="AlphaFoldDB" id="A0A179B0R2"/>
<evidence type="ECO:0000313" key="2">
    <source>
        <dbReference type="Proteomes" id="UP000078368"/>
    </source>
</evidence>
<sequence length="266" mass="29375">MASDDKNDGKSDYREWFDDPYVFNIPDATYGDLPKLVRSLKRAAIDAYVRDKKDSLTANYSRTEDEYTISVGTANGGSVTTRITRPDENGEGGGKVTTTTFTAFGYSKDTSEDMTEEFEGVRHKINSIIKPWVDLPDPKRIGEEVGECQRVISLLADKATIQSGKVVPSGTIQTKVNSIHEELVQMGGYTMEAFKSNIIENVGGIVSNLYAATTLWSATLNAEQGTFTKARESVVQTVKNSIKCLMISPMTIMASWNSSWRLPNLQ</sequence>
<keyword evidence="2" id="KW-1185">Reference proteome</keyword>
<reference evidence="1 2" key="1">
    <citation type="submission" date="2016-04" db="EMBL/GenBank/DDBJ databases">
        <title>Peptidophaga gingivicola gen. nov., sp. nov., isolated from human subgingival plaque.</title>
        <authorList>
            <person name="Beall C.J."/>
            <person name="Mokrzan E.M."/>
            <person name="Griffen A.L."/>
            <person name="Leys E.J."/>
        </authorList>
    </citation>
    <scope>NUCLEOTIDE SEQUENCE [LARGE SCALE GENOMIC DNA]</scope>
    <source>
        <strain evidence="1 2">BA112</strain>
    </source>
</reference>
<dbReference type="RefSeq" id="WP_064231899.1">
    <property type="nucleotide sequence ID" value="NZ_LVZK01000003.1"/>
</dbReference>
<proteinExistence type="predicted"/>
<protein>
    <submittedName>
        <fullName evidence="1">Uncharacterized protein</fullName>
    </submittedName>
</protein>
<gene>
    <name evidence="1" type="ORF">A4H34_09250</name>
</gene>
<dbReference type="OrthoDB" id="5061044at2"/>
<name>A0A179B0R2_9ACTO</name>